<dbReference type="InterPro" id="IPR012452">
    <property type="entry name" value="DUF1657"/>
</dbReference>
<evidence type="ECO:0000313" key="2">
    <source>
        <dbReference type="Proteomes" id="UP000239471"/>
    </source>
</evidence>
<organism evidence="1 2">
    <name type="scientific">Clostridium vincentii</name>
    <dbReference type="NCBI Taxonomy" id="52704"/>
    <lineage>
        <taxon>Bacteria</taxon>
        <taxon>Bacillati</taxon>
        <taxon>Bacillota</taxon>
        <taxon>Clostridia</taxon>
        <taxon>Eubacteriales</taxon>
        <taxon>Clostridiaceae</taxon>
        <taxon>Clostridium</taxon>
    </lineage>
</organism>
<dbReference type="EMBL" id="PVXQ01000002">
    <property type="protein sequence ID" value="PRR84351.1"/>
    <property type="molecule type" value="Genomic_DNA"/>
</dbReference>
<dbReference type="RefSeq" id="WP_106058316.1">
    <property type="nucleotide sequence ID" value="NZ_PVXQ01000002.1"/>
</dbReference>
<comment type="caution">
    <text evidence="1">The sequence shown here is derived from an EMBL/GenBank/DDBJ whole genome shotgun (WGS) entry which is preliminary data.</text>
</comment>
<evidence type="ECO:0000313" key="1">
    <source>
        <dbReference type="EMBL" id="PRR84351.1"/>
    </source>
</evidence>
<dbReference type="Pfam" id="PF07870">
    <property type="entry name" value="DUF1657"/>
    <property type="match status" value="1"/>
</dbReference>
<proteinExistence type="predicted"/>
<name>A0A2T0BKD6_9CLOT</name>
<sequence>MTVGTQMQQAVAGIQSASATMKTFSLETQDKQAVQQFQQIAQQLDSSLEILKGRQQYIEQQEPQYKQQ</sequence>
<gene>
    <name evidence="1" type="ORF">CLVI_02770</name>
</gene>
<reference evidence="1 2" key="1">
    <citation type="submission" date="2018-03" db="EMBL/GenBank/DDBJ databases">
        <title>Genome sequence of Clostridium vincentii DSM 10228.</title>
        <authorList>
            <person name="Poehlein A."/>
            <person name="Daniel R."/>
        </authorList>
    </citation>
    <scope>NUCLEOTIDE SEQUENCE [LARGE SCALE GENOMIC DNA]</scope>
    <source>
        <strain evidence="1 2">DSM 10228</strain>
    </source>
</reference>
<accession>A0A2T0BKD6</accession>
<dbReference type="AlphaFoldDB" id="A0A2T0BKD6"/>
<evidence type="ECO:0008006" key="3">
    <source>
        <dbReference type="Google" id="ProtNLM"/>
    </source>
</evidence>
<dbReference type="Proteomes" id="UP000239471">
    <property type="component" value="Unassembled WGS sequence"/>
</dbReference>
<protein>
    <recommendedName>
        <fullName evidence="3">DUF1657 domain-containing protein</fullName>
    </recommendedName>
</protein>
<keyword evidence="2" id="KW-1185">Reference proteome</keyword>